<organism evidence="2 3">
    <name type="scientific">Chlamydomonas schloesseri</name>
    <dbReference type="NCBI Taxonomy" id="2026947"/>
    <lineage>
        <taxon>Eukaryota</taxon>
        <taxon>Viridiplantae</taxon>
        <taxon>Chlorophyta</taxon>
        <taxon>core chlorophytes</taxon>
        <taxon>Chlorophyceae</taxon>
        <taxon>CS clade</taxon>
        <taxon>Chlamydomonadales</taxon>
        <taxon>Chlamydomonadaceae</taxon>
        <taxon>Chlamydomonas</taxon>
    </lineage>
</organism>
<evidence type="ECO:0000313" key="2">
    <source>
        <dbReference type="EMBL" id="KAG2447108.1"/>
    </source>
</evidence>
<gene>
    <name evidence="2" type="ORF">HYH02_007857</name>
</gene>
<evidence type="ECO:0000313" key="3">
    <source>
        <dbReference type="Proteomes" id="UP000613740"/>
    </source>
</evidence>
<dbReference type="PANTHER" id="PTHR14614:SF157">
    <property type="entry name" value="METHYLTRANSFERASE TYPE 12 DOMAIN-CONTAINING PROTEIN"/>
    <property type="match status" value="1"/>
</dbReference>
<proteinExistence type="predicted"/>
<dbReference type="Proteomes" id="UP000613740">
    <property type="component" value="Unassembled WGS sequence"/>
</dbReference>
<keyword evidence="3" id="KW-1185">Reference proteome</keyword>
<feature type="compositionally biased region" description="Low complexity" evidence="1">
    <location>
        <begin position="259"/>
        <end position="278"/>
    </location>
</feature>
<dbReference type="InterPro" id="IPR019410">
    <property type="entry name" value="Methyltransf_16"/>
</dbReference>
<dbReference type="InterPro" id="IPR029063">
    <property type="entry name" value="SAM-dependent_MTases_sf"/>
</dbReference>
<sequence>MLKVGADEEDFLELLVANERVQNLIDRIRARGNPTRQKQALLQLKQAVESRVTYAEEARQAGVVPVLTRLLGLTGSRAEAEPALADDEEVLDAASAVIAACSGPMATAGKVSTYSYEGCVVRIREAALGDGLGAKVWQVAHMLCLELAAQRAAITHMALAAAGSAETEAASIAAGATGEGEEQGEARQWDGVRVLELGSGCGVCGLAAAAMLGGSCSGAAGSAEGSAAVHVVMTDVEGPVLRNLRACMHLNADADAAAAATAAADQQQQPEQQQQQQALPTDEELFDDAEEVEDFGADLVFELAGGGGDDADSSNGCGGGGEDRAAGARATGPDAWERGNTSVRLLDWMESARALDEGPEAAAVAAAEAAAKGGPDMPPRVALEERFPLIIGSEVMYERAHAELVAAVVAHRLAPGGGALLHCAVRELKVFAHFAAECRRRGLRYRRRVVVPAAVFGAAACTSGVLLDAATAGAAVGTCTAAAAATCAGAGGLVLCPFEGLLGRADEYEGGIVLMAVDHSAAPCEHWYRDDWEEVVA</sequence>
<dbReference type="Pfam" id="PF10294">
    <property type="entry name" value="Methyltransf_16"/>
    <property type="match status" value="1"/>
</dbReference>
<dbReference type="AlphaFoldDB" id="A0A835WGW5"/>
<accession>A0A835WGW5</accession>
<dbReference type="EMBL" id="JAEHOD010000023">
    <property type="protein sequence ID" value="KAG2447108.1"/>
    <property type="molecule type" value="Genomic_DNA"/>
</dbReference>
<dbReference type="OrthoDB" id="545599at2759"/>
<dbReference type="PANTHER" id="PTHR14614">
    <property type="entry name" value="HEPATOCELLULAR CARCINOMA-ASSOCIATED ANTIGEN"/>
    <property type="match status" value="1"/>
</dbReference>
<protein>
    <submittedName>
        <fullName evidence="2">Uncharacterized protein</fullName>
    </submittedName>
</protein>
<dbReference type="Gene3D" id="3.40.50.150">
    <property type="entry name" value="Vaccinia Virus protein VP39"/>
    <property type="match status" value="1"/>
</dbReference>
<reference evidence="2" key="1">
    <citation type="journal article" date="2020" name="bioRxiv">
        <title>Comparative genomics of Chlamydomonas.</title>
        <authorList>
            <person name="Craig R.J."/>
            <person name="Hasan A.R."/>
            <person name="Ness R.W."/>
            <person name="Keightley P.D."/>
        </authorList>
    </citation>
    <scope>NUCLEOTIDE SEQUENCE</scope>
    <source>
        <strain evidence="2">CCAP 11/173</strain>
    </source>
</reference>
<feature type="region of interest" description="Disordered" evidence="1">
    <location>
        <begin position="259"/>
        <end position="281"/>
    </location>
</feature>
<feature type="region of interest" description="Disordered" evidence="1">
    <location>
        <begin position="304"/>
        <end position="337"/>
    </location>
</feature>
<comment type="caution">
    <text evidence="2">The sequence shown here is derived from an EMBL/GenBank/DDBJ whole genome shotgun (WGS) entry which is preliminary data.</text>
</comment>
<name>A0A835WGW5_9CHLO</name>
<evidence type="ECO:0000256" key="1">
    <source>
        <dbReference type="SAM" id="MobiDB-lite"/>
    </source>
</evidence>